<feature type="compositionally biased region" description="Acidic residues" evidence="1">
    <location>
        <begin position="237"/>
        <end position="254"/>
    </location>
</feature>
<feature type="compositionally biased region" description="Polar residues" evidence="1">
    <location>
        <begin position="122"/>
        <end position="132"/>
    </location>
</feature>
<feature type="compositionally biased region" description="Polar residues" evidence="1">
    <location>
        <begin position="349"/>
        <end position="367"/>
    </location>
</feature>
<evidence type="ECO:0000313" key="2">
    <source>
        <dbReference type="EMBL" id="CDO69595.1"/>
    </source>
</evidence>
<dbReference type="EMBL" id="CCBP010000049">
    <property type="protein sequence ID" value="CDO69595.1"/>
    <property type="molecule type" value="Genomic_DNA"/>
</dbReference>
<feature type="compositionally biased region" description="Low complexity" evidence="1">
    <location>
        <begin position="318"/>
        <end position="330"/>
    </location>
</feature>
<dbReference type="OrthoDB" id="2143914at2759"/>
<dbReference type="HOGENOM" id="CLU_608507_0_0_1"/>
<feature type="compositionally biased region" description="Low complexity" evidence="1">
    <location>
        <begin position="133"/>
        <end position="143"/>
    </location>
</feature>
<evidence type="ECO:0000313" key="3">
    <source>
        <dbReference type="Proteomes" id="UP000029665"/>
    </source>
</evidence>
<sequence>MDSLVSAARTLIDDRDHDGEGGDIDVAEDVEDQGVPDETPARRRGTRRRAVGTAPESPAPKRRRVSGATDDPSTASPVAGPSSVPLLRRGKAAARALDTEEKPKPKARGKGKGKEKEKAEFTPQTRAATPDTSAAVSSVSGSARMPHAPQVARIRSALDVLADQAAQEQERRPSIDPASRRDSESECREEDANTEATQPLSPDPDAGTAMEDVFVVEQDPPGPSDTERDVEGIGEQTDIEPEANEVDTELDAAEEPPHDDKPISSLATPRAEEAHAFGASGASPSSRPLSPRLPPSPLPSEAAQPTGLFHDSNQPQTLSSDADCASSLSSPGLGYVPTVVHVDTEVMVQQSPSQHAPSTFQDVSCPSQDAPMAPQDILAPEPAPLEPPSNASTALAHADPSVPQRVPSPHNLLLSPSLSQQSNCPHAVESAEIPSGDEDAEGSVVEEDFS</sequence>
<dbReference type="STRING" id="5643.A0A060S5G5"/>
<keyword evidence="3" id="KW-1185">Reference proteome</keyword>
<protein>
    <submittedName>
        <fullName evidence="2">Uncharacterized protein</fullName>
    </submittedName>
</protein>
<dbReference type="AlphaFoldDB" id="A0A060S5G5"/>
<name>A0A060S5G5_PYCCI</name>
<evidence type="ECO:0000256" key="1">
    <source>
        <dbReference type="SAM" id="MobiDB-lite"/>
    </source>
</evidence>
<feature type="compositionally biased region" description="Basic and acidic residues" evidence="1">
    <location>
        <begin position="11"/>
        <end position="20"/>
    </location>
</feature>
<feature type="compositionally biased region" description="Acidic residues" evidence="1">
    <location>
        <begin position="21"/>
        <end position="35"/>
    </location>
</feature>
<proteinExistence type="predicted"/>
<feature type="compositionally biased region" description="Low complexity" evidence="1">
    <location>
        <begin position="407"/>
        <end position="425"/>
    </location>
</feature>
<feature type="compositionally biased region" description="Low complexity" evidence="1">
    <location>
        <begin position="278"/>
        <end position="290"/>
    </location>
</feature>
<feature type="compositionally biased region" description="Basic and acidic residues" evidence="1">
    <location>
        <begin position="168"/>
        <end position="186"/>
    </location>
</feature>
<feature type="compositionally biased region" description="Acidic residues" evidence="1">
    <location>
        <begin position="435"/>
        <end position="450"/>
    </location>
</feature>
<accession>A0A060S5G5</accession>
<feature type="region of interest" description="Disordered" evidence="1">
    <location>
        <begin position="349"/>
        <end position="450"/>
    </location>
</feature>
<dbReference type="Proteomes" id="UP000029665">
    <property type="component" value="Unassembled WGS sequence"/>
</dbReference>
<gene>
    <name evidence="2" type="ORF">BN946_scf184759.g35</name>
</gene>
<comment type="caution">
    <text evidence="2">The sequence shown here is derived from an EMBL/GenBank/DDBJ whole genome shotgun (WGS) entry which is preliminary data.</text>
</comment>
<feature type="region of interest" description="Disordered" evidence="1">
    <location>
        <begin position="1"/>
        <end position="335"/>
    </location>
</feature>
<reference evidence="2" key="1">
    <citation type="submission" date="2014-01" db="EMBL/GenBank/DDBJ databases">
        <title>The genome of the white-rot fungus Pycnoporus cinnabarinus: a basidiomycete model with a versatile arsenal for lignocellulosic biomass breakdown.</title>
        <authorList>
            <person name="Levasseur A."/>
            <person name="Lomascolo A."/>
            <person name="Ruiz-Duenas F.J."/>
            <person name="Uzan E."/>
            <person name="Piumi F."/>
            <person name="Kues U."/>
            <person name="Ram A.F.J."/>
            <person name="Murat C."/>
            <person name="Haon M."/>
            <person name="Benoit I."/>
            <person name="Arfi Y."/>
            <person name="Chevret D."/>
            <person name="Drula E."/>
            <person name="Kwon M.J."/>
            <person name="Gouret P."/>
            <person name="Lesage-Meessen L."/>
            <person name="Lombard V."/>
            <person name="Mariette J."/>
            <person name="Noirot C."/>
            <person name="Park J."/>
            <person name="Patyshakuliyeva A."/>
            <person name="Wieneger R.A.B."/>
            <person name="Wosten H.A.B."/>
            <person name="Martin F."/>
            <person name="Coutinho P.M."/>
            <person name="de Vries R."/>
            <person name="Martinez A.T."/>
            <person name="Klopp C."/>
            <person name="Pontarotti P."/>
            <person name="Henrissat B."/>
            <person name="Record E."/>
        </authorList>
    </citation>
    <scope>NUCLEOTIDE SEQUENCE [LARGE SCALE GENOMIC DNA]</scope>
    <source>
        <strain evidence="2">BRFM137</strain>
    </source>
</reference>
<organism evidence="2 3">
    <name type="scientific">Pycnoporus cinnabarinus</name>
    <name type="common">Cinnabar-red polypore</name>
    <name type="synonym">Trametes cinnabarina</name>
    <dbReference type="NCBI Taxonomy" id="5643"/>
    <lineage>
        <taxon>Eukaryota</taxon>
        <taxon>Fungi</taxon>
        <taxon>Dikarya</taxon>
        <taxon>Basidiomycota</taxon>
        <taxon>Agaricomycotina</taxon>
        <taxon>Agaricomycetes</taxon>
        <taxon>Polyporales</taxon>
        <taxon>Polyporaceae</taxon>
        <taxon>Trametes</taxon>
    </lineage>
</organism>